<dbReference type="GO" id="GO:0140359">
    <property type="term" value="F:ABC-type transporter activity"/>
    <property type="evidence" value="ECO:0007669"/>
    <property type="project" value="InterPro"/>
</dbReference>
<evidence type="ECO:0000259" key="10">
    <source>
        <dbReference type="PROSITE" id="PS50929"/>
    </source>
</evidence>
<dbReference type="PROSITE" id="PS50893">
    <property type="entry name" value="ABC_TRANSPORTER_2"/>
    <property type="match status" value="1"/>
</dbReference>
<feature type="transmembrane region" description="Helical" evidence="8">
    <location>
        <begin position="54"/>
        <end position="72"/>
    </location>
</feature>
<dbReference type="KEGG" id="mtar:DF168_00158"/>
<dbReference type="FunFam" id="3.40.50.300:FF:000287">
    <property type="entry name" value="Multidrug ABC transporter ATP-binding protein"/>
    <property type="match status" value="1"/>
</dbReference>
<evidence type="ECO:0000256" key="2">
    <source>
        <dbReference type="ARBA" id="ARBA00022448"/>
    </source>
</evidence>
<evidence type="ECO:0000313" key="12">
    <source>
        <dbReference type="Proteomes" id="UP000247465"/>
    </source>
</evidence>
<dbReference type="GO" id="GO:0005886">
    <property type="term" value="C:plasma membrane"/>
    <property type="evidence" value="ECO:0007669"/>
    <property type="project" value="UniProtKB-SubCell"/>
</dbReference>
<dbReference type="PROSITE" id="PS50929">
    <property type="entry name" value="ABC_TM1F"/>
    <property type="match status" value="1"/>
</dbReference>
<proteinExistence type="predicted"/>
<evidence type="ECO:0000256" key="4">
    <source>
        <dbReference type="ARBA" id="ARBA00022741"/>
    </source>
</evidence>
<dbReference type="InterPro" id="IPR036640">
    <property type="entry name" value="ABC1_TM_sf"/>
</dbReference>
<organism evidence="11 12">
    <name type="scientific">Candidatus Moanibacter tarae</name>
    <dbReference type="NCBI Taxonomy" id="2200854"/>
    <lineage>
        <taxon>Bacteria</taxon>
        <taxon>Pseudomonadati</taxon>
        <taxon>Verrucomicrobiota</taxon>
        <taxon>Opitutia</taxon>
        <taxon>Puniceicoccales</taxon>
        <taxon>Puniceicoccales incertae sedis</taxon>
        <taxon>Candidatus Moanibacter</taxon>
    </lineage>
</organism>
<dbReference type="AlphaFoldDB" id="A0A2Z4ADQ2"/>
<evidence type="ECO:0000259" key="9">
    <source>
        <dbReference type="PROSITE" id="PS50893"/>
    </source>
</evidence>
<feature type="domain" description="ABC transporter" evidence="9">
    <location>
        <begin position="336"/>
        <end position="570"/>
    </location>
</feature>
<keyword evidence="2" id="KW-0813">Transport</keyword>
<evidence type="ECO:0000256" key="7">
    <source>
        <dbReference type="ARBA" id="ARBA00023136"/>
    </source>
</evidence>
<dbReference type="InterPro" id="IPR027417">
    <property type="entry name" value="P-loop_NTPase"/>
</dbReference>
<dbReference type="Proteomes" id="UP000247465">
    <property type="component" value="Chromosome"/>
</dbReference>
<gene>
    <name evidence="11" type="ORF">DF168_00158</name>
</gene>
<dbReference type="Gene3D" id="1.20.1560.10">
    <property type="entry name" value="ABC transporter type 1, transmembrane domain"/>
    <property type="match status" value="1"/>
</dbReference>
<dbReference type="Pfam" id="PF00005">
    <property type="entry name" value="ABC_tran"/>
    <property type="match status" value="1"/>
</dbReference>
<dbReference type="CDD" id="cd18778">
    <property type="entry name" value="ABC_6TM_exporter_like"/>
    <property type="match status" value="1"/>
</dbReference>
<keyword evidence="7 8" id="KW-0472">Membrane</keyword>
<accession>A0A2Z4ADQ2</accession>
<evidence type="ECO:0000256" key="3">
    <source>
        <dbReference type="ARBA" id="ARBA00022692"/>
    </source>
</evidence>
<dbReference type="InterPro" id="IPR003439">
    <property type="entry name" value="ABC_transporter-like_ATP-bd"/>
</dbReference>
<reference evidence="11 12" key="1">
    <citation type="submission" date="2018-06" db="EMBL/GenBank/DDBJ databases">
        <title>Draft Genome Sequence of a Novel Marine Bacterium Related to the Verrucomicrobia.</title>
        <authorList>
            <person name="Vosseberg J."/>
            <person name="Martijn J."/>
            <person name="Ettema T.J.G."/>
        </authorList>
    </citation>
    <scope>NUCLEOTIDE SEQUENCE [LARGE SCALE GENOMIC DNA]</scope>
    <source>
        <strain evidence="11">TARA_B100001123</strain>
    </source>
</reference>
<dbReference type="InterPro" id="IPR003593">
    <property type="entry name" value="AAA+_ATPase"/>
</dbReference>
<protein>
    <submittedName>
        <fullName evidence="11">Putative ABC transporter ATP-binding protein</fullName>
    </submittedName>
</protein>
<dbReference type="SUPFAM" id="SSF52540">
    <property type="entry name" value="P-loop containing nucleoside triphosphate hydrolases"/>
    <property type="match status" value="1"/>
</dbReference>
<dbReference type="SUPFAM" id="SSF90123">
    <property type="entry name" value="ABC transporter transmembrane region"/>
    <property type="match status" value="1"/>
</dbReference>
<feature type="transmembrane region" description="Helical" evidence="8">
    <location>
        <begin position="157"/>
        <end position="174"/>
    </location>
</feature>
<feature type="domain" description="ABC transmembrane type-1" evidence="10">
    <location>
        <begin position="19"/>
        <end position="302"/>
    </location>
</feature>
<dbReference type="GO" id="GO:0016887">
    <property type="term" value="F:ATP hydrolysis activity"/>
    <property type="evidence" value="ECO:0007669"/>
    <property type="project" value="InterPro"/>
</dbReference>
<sequence length="580" mass="65323">MRTIWRVSHYLFRYRTLFILTLVLAIGSALFTLSAPQVVQWVIDDIIRLKKIDLIWIGVLLVAGCYFFGELLNSLRIRLNNIVEQKVLIDLRHDLHAKLLDLPIAFYDQRKTGEVASRVIEDVQDVERALLDGTEQGSVSLVYVFGISSMLFLKEPLLALFVVAPLPILFFLGWNHAIVTRRSWQLVRESAGALNGLLVEDIQGNRLIHSFALKENERARFRKQAEILKSRTLTAAFRWSVYNPTSNFIASLGTVAVIGMGGYLLIMDPSFTFGKFVAFFYLCSMLYAPLNTLNSLTHMLSTAKASGERVFEILDHPISVKDPTIPVKFPTGSVQAELCGVRFAYPQRDQLIENFDLKFPMGQVTALVGHTGSGKSTVANLLLRYYDVDQGKVLVNGTDVRHFRLAELRENIGFVAQDPFLFDGTIEENLRLARKEATDEELIEALRGAHSLDFVLKLPQGIQTTIGERGIRLSMGEKQRLTIARVLLKNPPFVILDEATSSVDSVTERHIQNALENLMQDRTVLIIAHRLSTVRRADQIVVLEAGRIVEQGGHEELLDNDGNYAHLWHAQHDVISHSLT</sequence>
<comment type="subcellular location">
    <subcellularLocation>
        <location evidence="1">Cell membrane</location>
        <topology evidence="1">Multi-pass membrane protein</topology>
    </subcellularLocation>
</comment>
<feature type="transmembrane region" description="Helical" evidence="8">
    <location>
        <begin position="248"/>
        <end position="266"/>
    </location>
</feature>
<dbReference type="InterPro" id="IPR039421">
    <property type="entry name" value="Type_1_exporter"/>
</dbReference>
<dbReference type="PANTHER" id="PTHR24221">
    <property type="entry name" value="ATP-BINDING CASSETTE SUB-FAMILY B"/>
    <property type="match status" value="1"/>
</dbReference>
<dbReference type="SMART" id="SM00382">
    <property type="entry name" value="AAA"/>
    <property type="match status" value="1"/>
</dbReference>
<dbReference type="PANTHER" id="PTHR24221:SF654">
    <property type="entry name" value="ATP-BINDING CASSETTE SUB-FAMILY B MEMBER 6"/>
    <property type="match status" value="1"/>
</dbReference>
<keyword evidence="4" id="KW-0547">Nucleotide-binding</keyword>
<dbReference type="EMBL" id="CP029803">
    <property type="protein sequence ID" value="AWT58986.1"/>
    <property type="molecule type" value="Genomic_DNA"/>
</dbReference>
<dbReference type="InterPro" id="IPR011527">
    <property type="entry name" value="ABC1_TM_dom"/>
</dbReference>
<feature type="transmembrane region" description="Helical" evidence="8">
    <location>
        <begin position="273"/>
        <end position="290"/>
    </location>
</feature>
<evidence type="ECO:0000313" key="11">
    <source>
        <dbReference type="EMBL" id="AWT58986.1"/>
    </source>
</evidence>
<evidence type="ECO:0000256" key="5">
    <source>
        <dbReference type="ARBA" id="ARBA00022840"/>
    </source>
</evidence>
<dbReference type="GO" id="GO:0005524">
    <property type="term" value="F:ATP binding"/>
    <property type="evidence" value="ECO:0007669"/>
    <property type="project" value="UniProtKB-KW"/>
</dbReference>
<keyword evidence="3 8" id="KW-0812">Transmembrane</keyword>
<feature type="transmembrane region" description="Helical" evidence="8">
    <location>
        <begin position="12"/>
        <end position="34"/>
    </location>
</feature>
<dbReference type="Gene3D" id="3.40.50.300">
    <property type="entry name" value="P-loop containing nucleotide triphosphate hydrolases"/>
    <property type="match status" value="1"/>
</dbReference>
<evidence type="ECO:0000256" key="8">
    <source>
        <dbReference type="SAM" id="Phobius"/>
    </source>
</evidence>
<keyword evidence="5 11" id="KW-0067">ATP-binding</keyword>
<name>A0A2Z4ADQ2_9BACT</name>
<keyword evidence="6 8" id="KW-1133">Transmembrane helix</keyword>
<evidence type="ECO:0000256" key="1">
    <source>
        <dbReference type="ARBA" id="ARBA00004651"/>
    </source>
</evidence>
<dbReference type="Pfam" id="PF00664">
    <property type="entry name" value="ABC_membrane"/>
    <property type="match status" value="1"/>
</dbReference>
<evidence type="ECO:0000256" key="6">
    <source>
        <dbReference type="ARBA" id="ARBA00022989"/>
    </source>
</evidence>